<comment type="caution">
    <text evidence="2">The sequence shown here is derived from an EMBL/GenBank/DDBJ whole genome shotgun (WGS) entry which is preliminary data.</text>
</comment>
<reference evidence="2 3" key="1">
    <citation type="submission" date="2024-11" db="EMBL/GenBank/DDBJ databases">
        <title>Chromosome-level genome assembly of Eucalyptus globulus Labill. provides insights into its genome evolution.</title>
        <authorList>
            <person name="Li X."/>
        </authorList>
    </citation>
    <scope>NUCLEOTIDE SEQUENCE [LARGE SCALE GENOMIC DNA]</scope>
    <source>
        <strain evidence="2">CL2024</strain>
        <tissue evidence="2">Fresh tender leaves</tissue>
    </source>
</reference>
<name>A0ABD3LPP8_EUCGL</name>
<dbReference type="AlphaFoldDB" id="A0ABD3LPP8"/>
<sequence length="80" mass="7945">MGLGEMTRMLESQKDPGGGVVDGATGRRHGARELVGDDGADEVGAANNEATGLRYIQGGDLVANVGGNGGAGAEFLDVDA</sequence>
<evidence type="ECO:0000313" key="3">
    <source>
        <dbReference type="Proteomes" id="UP001634007"/>
    </source>
</evidence>
<keyword evidence="3" id="KW-1185">Reference proteome</keyword>
<evidence type="ECO:0000256" key="1">
    <source>
        <dbReference type="SAM" id="MobiDB-lite"/>
    </source>
</evidence>
<dbReference type="EMBL" id="JBJKBG010000002">
    <property type="protein sequence ID" value="KAL3750330.1"/>
    <property type="molecule type" value="Genomic_DNA"/>
</dbReference>
<dbReference type="Proteomes" id="UP001634007">
    <property type="component" value="Unassembled WGS sequence"/>
</dbReference>
<organism evidence="2 3">
    <name type="scientific">Eucalyptus globulus</name>
    <name type="common">Tasmanian blue gum</name>
    <dbReference type="NCBI Taxonomy" id="34317"/>
    <lineage>
        <taxon>Eukaryota</taxon>
        <taxon>Viridiplantae</taxon>
        <taxon>Streptophyta</taxon>
        <taxon>Embryophyta</taxon>
        <taxon>Tracheophyta</taxon>
        <taxon>Spermatophyta</taxon>
        <taxon>Magnoliopsida</taxon>
        <taxon>eudicotyledons</taxon>
        <taxon>Gunneridae</taxon>
        <taxon>Pentapetalae</taxon>
        <taxon>rosids</taxon>
        <taxon>malvids</taxon>
        <taxon>Myrtales</taxon>
        <taxon>Myrtaceae</taxon>
        <taxon>Myrtoideae</taxon>
        <taxon>Eucalypteae</taxon>
        <taxon>Eucalyptus</taxon>
    </lineage>
</organism>
<proteinExistence type="predicted"/>
<accession>A0ABD3LPP8</accession>
<feature type="region of interest" description="Disordered" evidence="1">
    <location>
        <begin position="1"/>
        <end position="31"/>
    </location>
</feature>
<protein>
    <submittedName>
        <fullName evidence="2">Uncharacterized protein</fullName>
    </submittedName>
</protein>
<evidence type="ECO:0000313" key="2">
    <source>
        <dbReference type="EMBL" id="KAL3750330.1"/>
    </source>
</evidence>
<gene>
    <name evidence="2" type="ORF">ACJRO7_011342</name>
</gene>